<evidence type="ECO:0000313" key="11">
    <source>
        <dbReference type="Proteomes" id="UP000006038"/>
    </source>
</evidence>
<evidence type="ECO:0000256" key="1">
    <source>
        <dbReference type="ARBA" id="ARBA00008773"/>
    </source>
</evidence>
<sequence length="554" mass="58120">MATSNNFLRIGLHGAVLALMFFSPAEAGEIGVCWGTVADNLPDQSSVVQLLKKNSITMVRIYDADRKALTQLANTGIKVMVSLPNELVSSAAASPSYALQWVKNNVAAYYPATLINGVAVGNEVFDQAPSLTPQLAPAMRNVQAALAGLGLADAVKVSTPVAFDAIKVSYPPSSGEFKDELVPVMSSVLDFLQQSSSYLMVNIYPFFAYAAQPDKISLAYATFGSNAGVFDSTSGVTYYSLFDAQLDAVYYAIDRVNSAGGSRRARASFAQARAGRPSRRVPVRASETGHPSGGKIGAMATIADDDDSSSVATKANAQAYNNGLIRRVVSGASGMPDVSAYIFALFNEDGKGGASIERNFGLFYPDMTKVYEVDFVHGAPGSSPGTAASWCVANPSAGDAQLQDALDYACGHGADCGAIQRGGRCFSPDTKAAHASYALNDYYQRNGRAAGACNFGGAGIIVYQAPNLCDPNQASWCVAKAEGGDARLQAALDYACGHGADCSAIQRGGRCFDPDTKVAHATYAFNDYYQRNGRATSACDFGGAGSVVYQAPTM</sequence>
<dbReference type="HOGENOM" id="CLU_024953_3_2_1"/>
<evidence type="ECO:0000256" key="7">
    <source>
        <dbReference type="SAM" id="MobiDB-lite"/>
    </source>
</evidence>
<keyword evidence="3" id="KW-0378">Hydrolase</keyword>
<dbReference type="GO" id="GO:0005975">
    <property type="term" value="P:carbohydrate metabolic process"/>
    <property type="evidence" value="ECO:0007669"/>
    <property type="project" value="InterPro"/>
</dbReference>
<protein>
    <recommendedName>
        <fullName evidence="9">X8 domain-containing protein</fullName>
    </recommendedName>
</protein>
<dbReference type="GO" id="GO:0004553">
    <property type="term" value="F:hydrolase activity, hydrolyzing O-glycosyl compounds"/>
    <property type="evidence" value="ECO:0007669"/>
    <property type="project" value="InterPro"/>
</dbReference>
<evidence type="ECO:0000256" key="6">
    <source>
        <dbReference type="RuleBase" id="RU004335"/>
    </source>
</evidence>
<reference evidence="10" key="2">
    <citation type="submission" date="2013-04" db="UniProtKB">
        <authorList>
            <consortium name="EnsemblPlants"/>
        </authorList>
    </citation>
    <scope>IDENTIFICATION</scope>
</reference>
<dbReference type="PANTHER" id="PTHR32227">
    <property type="entry name" value="GLUCAN ENDO-1,3-BETA-GLUCOSIDASE BG1-RELATED-RELATED"/>
    <property type="match status" value="1"/>
</dbReference>
<evidence type="ECO:0000256" key="2">
    <source>
        <dbReference type="ARBA" id="ARBA00022729"/>
    </source>
</evidence>
<dbReference type="FunFam" id="1.20.58.1040:FF:000004">
    <property type="entry name" value="O-Glycosyl hydrolase family 17 protein"/>
    <property type="match status" value="1"/>
</dbReference>
<evidence type="ECO:0000256" key="4">
    <source>
        <dbReference type="ARBA" id="ARBA00023157"/>
    </source>
</evidence>
<evidence type="ECO:0000256" key="8">
    <source>
        <dbReference type="SAM" id="SignalP"/>
    </source>
</evidence>
<dbReference type="Pfam" id="PF07983">
    <property type="entry name" value="X8"/>
    <property type="match status" value="2"/>
</dbReference>
<dbReference type="FunFam" id="3.20.20.80:FF:000074">
    <property type="entry name" value="Hydrolase, hydrolyzing O-glycosyl compounds"/>
    <property type="match status" value="1"/>
</dbReference>
<dbReference type="Gene3D" id="1.20.58.1040">
    <property type="match status" value="2"/>
</dbReference>
<evidence type="ECO:0000259" key="9">
    <source>
        <dbReference type="SMART" id="SM00768"/>
    </source>
</evidence>
<evidence type="ECO:0000313" key="10">
    <source>
        <dbReference type="EnsemblPlants" id="OB07G23200.1"/>
    </source>
</evidence>
<feature type="chain" id="PRO_5003774969" description="X8 domain-containing protein" evidence="8">
    <location>
        <begin position="28"/>
        <end position="554"/>
    </location>
</feature>
<keyword evidence="2 8" id="KW-0732">Signal</keyword>
<dbReference type="Gene3D" id="3.20.20.80">
    <property type="entry name" value="Glycosidases"/>
    <property type="match status" value="1"/>
</dbReference>
<feature type="domain" description="X8" evidence="9">
    <location>
        <begin position="475"/>
        <end position="553"/>
    </location>
</feature>
<dbReference type="InterPro" id="IPR000490">
    <property type="entry name" value="Glyco_hydro_17"/>
</dbReference>
<evidence type="ECO:0000256" key="3">
    <source>
        <dbReference type="ARBA" id="ARBA00022801"/>
    </source>
</evidence>
<dbReference type="InterPro" id="IPR017853">
    <property type="entry name" value="GH"/>
</dbReference>
<dbReference type="SUPFAM" id="SSF51445">
    <property type="entry name" value="(Trans)glycosidases"/>
    <property type="match status" value="1"/>
</dbReference>
<evidence type="ECO:0000256" key="5">
    <source>
        <dbReference type="ARBA" id="ARBA00023295"/>
    </source>
</evidence>
<reference evidence="10" key="1">
    <citation type="journal article" date="2013" name="Nat. Commun.">
        <title>Whole-genome sequencing of Oryza brachyantha reveals mechanisms underlying Oryza genome evolution.</title>
        <authorList>
            <person name="Chen J."/>
            <person name="Huang Q."/>
            <person name="Gao D."/>
            <person name="Wang J."/>
            <person name="Lang Y."/>
            <person name="Liu T."/>
            <person name="Li B."/>
            <person name="Bai Z."/>
            <person name="Luis Goicoechea J."/>
            <person name="Liang C."/>
            <person name="Chen C."/>
            <person name="Zhang W."/>
            <person name="Sun S."/>
            <person name="Liao Y."/>
            <person name="Zhang X."/>
            <person name="Yang L."/>
            <person name="Song C."/>
            <person name="Wang M."/>
            <person name="Shi J."/>
            <person name="Liu G."/>
            <person name="Liu J."/>
            <person name="Zhou H."/>
            <person name="Zhou W."/>
            <person name="Yu Q."/>
            <person name="An N."/>
            <person name="Chen Y."/>
            <person name="Cai Q."/>
            <person name="Wang B."/>
            <person name="Liu B."/>
            <person name="Min J."/>
            <person name="Huang Y."/>
            <person name="Wu H."/>
            <person name="Li Z."/>
            <person name="Zhang Y."/>
            <person name="Yin Y."/>
            <person name="Song W."/>
            <person name="Jiang J."/>
            <person name="Jackson S.A."/>
            <person name="Wing R.A."/>
            <person name="Wang J."/>
            <person name="Chen M."/>
        </authorList>
    </citation>
    <scope>NUCLEOTIDE SEQUENCE [LARGE SCALE GENOMIC DNA]</scope>
    <source>
        <strain evidence="10">cv. IRGC 101232</strain>
    </source>
</reference>
<name>J3MLN8_ORYBR</name>
<feature type="region of interest" description="Disordered" evidence="7">
    <location>
        <begin position="278"/>
        <end position="297"/>
    </location>
</feature>
<dbReference type="EnsemblPlants" id="OB07G23200.1">
    <property type="protein sequence ID" value="OB07G23200.1"/>
    <property type="gene ID" value="OB07G23200"/>
</dbReference>
<keyword evidence="4" id="KW-1015">Disulfide bond</keyword>
<dbReference type="InterPro" id="IPR012946">
    <property type="entry name" value="X8"/>
</dbReference>
<feature type="domain" description="X8" evidence="9">
    <location>
        <begin position="389"/>
        <end position="471"/>
    </location>
</feature>
<dbReference type="Proteomes" id="UP000006038">
    <property type="component" value="Chromosome 7"/>
</dbReference>
<dbReference type="SMART" id="SM00768">
    <property type="entry name" value="X8"/>
    <property type="match status" value="2"/>
</dbReference>
<organism evidence="10">
    <name type="scientific">Oryza brachyantha</name>
    <name type="common">malo sina</name>
    <dbReference type="NCBI Taxonomy" id="4533"/>
    <lineage>
        <taxon>Eukaryota</taxon>
        <taxon>Viridiplantae</taxon>
        <taxon>Streptophyta</taxon>
        <taxon>Embryophyta</taxon>
        <taxon>Tracheophyta</taxon>
        <taxon>Spermatophyta</taxon>
        <taxon>Magnoliopsida</taxon>
        <taxon>Liliopsida</taxon>
        <taxon>Poales</taxon>
        <taxon>Poaceae</taxon>
        <taxon>BOP clade</taxon>
        <taxon>Oryzoideae</taxon>
        <taxon>Oryzeae</taxon>
        <taxon>Oryzinae</taxon>
        <taxon>Oryza</taxon>
    </lineage>
</organism>
<feature type="signal peptide" evidence="8">
    <location>
        <begin position="1"/>
        <end position="27"/>
    </location>
</feature>
<dbReference type="Gramene" id="OB07G23200.1">
    <property type="protein sequence ID" value="OB07G23200.1"/>
    <property type="gene ID" value="OB07G23200"/>
</dbReference>
<keyword evidence="5" id="KW-0326">Glycosidase</keyword>
<dbReference type="STRING" id="4533.J3MLN8"/>
<accession>J3MLN8</accession>
<comment type="similarity">
    <text evidence="1 6">Belongs to the glycosyl hydrolase 17 family.</text>
</comment>
<keyword evidence="11" id="KW-1185">Reference proteome</keyword>
<dbReference type="Pfam" id="PF00332">
    <property type="entry name" value="Glyco_hydro_17"/>
    <property type="match status" value="2"/>
</dbReference>
<dbReference type="eggNOG" id="ENOG502QRGZ">
    <property type="taxonomic scope" value="Eukaryota"/>
</dbReference>
<dbReference type="InterPro" id="IPR044965">
    <property type="entry name" value="Glyco_hydro_17_plant"/>
</dbReference>
<proteinExistence type="inferred from homology"/>
<dbReference type="AlphaFoldDB" id="J3MLN8"/>